<accession>A0ACB8YC01</accession>
<dbReference type="EMBL" id="CM042045">
    <property type="protein sequence ID" value="KAI3682936.1"/>
    <property type="molecule type" value="Genomic_DNA"/>
</dbReference>
<proteinExistence type="predicted"/>
<name>A0ACB8YC01_9ASTR</name>
<reference evidence="1 2" key="2">
    <citation type="journal article" date="2022" name="Mol. Ecol. Resour.">
        <title>The genomes of chicory, endive, great burdock and yacon provide insights into Asteraceae paleo-polyploidization history and plant inulin production.</title>
        <authorList>
            <person name="Fan W."/>
            <person name="Wang S."/>
            <person name="Wang H."/>
            <person name="Wang A."/>
            <person name="Jiang F."/>
            <person name="Liu H."/>
            <person name="Zhao H."/>
            <person name="Xu D."/>
            <person name="Zhang Y."/>
        </authorList>
    </citation>
    <scope>NUCLEOTIDE SEQUENCE [LARGE SCALE GENOMIC DNA]</scope>
    <source>
        <strain evidence="2">cv. Yunnan</strain>
        <tissue evidence="1">Leaves</tissue>
    </source>
</reference>
<dbReference type="Proteomes" id="UP001056120">
    <property type="component" value="Linkage Group LG28"/>
</dbReference>
<reference evidence="2" key="1">
    <citation type="journal article" date="2022" name="Mol. Ecol. Resour.">
        <title>The genomes of chicory, endive, great burdock and yacon provide insights into Asteraceae palaeo-polyploidization history and plant inulin production.</title>
        <authorList>
            <person name="Fan W."/>
            <person name="Wang S."/>
            <person name="Wang H."/>
            <person name="Wang A."/>
            <person name="Jiang F."/>
            <person name="Liu H."/>
            <person name="Zhao H."/>
            <person name="Xu D."/>
            <person name="Zhang Y."/>
        </authorList>
    </citation>
    <scope>NUCLEOTIDE SEQUENCE [LARGE SCALE GENOMIC DNA]</scope>
    <source>
        <strain evidence="2">cv. Yunnan</strain>
    </source>
</reference>
<organism evidence="1 2">
    <name type="scientific">Smallanthus sonchifolius</name>
    <dbReference type="NCBI Taxonomy" id="185202"/>
    <lineage>
        <taxon>Eukaryota</taxon>
        <taxon>Viridiplantae</taxon>
        <taxon>Streptophyta</taxon>
        <taxon>Embryophyta</taxon>
        <taxon>Tracheophyta</taxon>
        <taxon>Spermatophyta</taxon>
        <taxon>Magnoliopsida</taxon>
        <taxon>eudicotyledons</taxon>
        <taxon>Gunneridae</taxon>
        <taxon>Pentapetalae</taxon>
        <taxon>asterids</taxon>
        <taxon>campanulids</taxon>
        <taxon>Asterales</taxon>
        <taxon>Asteraceae</taxon>
        <taxon>Asteroideae</taxon>
        <taxon>Heliantheae alliance</taxon>
        <taxon>Millerieae</taxon>
        <taxon>Smallanthus</taxon>
    </lineage>
</organism>
<keyword evidence="2" id="KW-1185">Reference proteome</keyword>
<gene>
    <name evidence="1" type="ORF">L1987_83329</name>
</gene>
<evidence type="ECO:0000313" key="1">
    <source>
        <dbReference type="EMBL" id="KAI3682936.1"/>
    </source>
</evidence>
<protein>
    <submittedName>
        <fullName evidence="1">Uncharacterized protein</fullName>
    </submittedName>
</protein>
<comment type="caution">
    <text evidence="1">The sequence shown here is derived from an EMBL/GenBank/DDBJ whole genome shotgun (WGS) entry which is preliminary data.</text>
</comment>
<sequence>MPKYGKFLKDLLSNKKKLEEVSKVSLSEQCSAVVQNKLPEKLGYSGRFTIPCHLGSLPVHHALTDLGASINLMLYSLYKQLDLGEPQPTRMSISLVDRSVKYPRGIVENLLVKVGKFVFPMDFVILDMEVDDGVPLILGRPFLRTAKAVIDVFFGKLTLRVGDESVIFDATQSVEDVGEHSHSVCMLDSFMDYHQDSDPLIEVGEPAPNLKEPYNWAVEFERLLDEPDEEGEEVSDDLLEMMVEFDEIIGKRPSVGTTEESVEDPNDPGEGLEVPHIGESIYKPSPEPLPITLVHSERVSVKPNPSSRPPRSRPPHKRTRTFIDSSYFRVVSRSSLLSWRTGRPRRMKAVPGFALDSVMKSLGTKFQVFFVLPVLNLHSGGTDAYISL</sequence>
<evidence type="ECO:0000313" key="2">
    <source>
        <dbReference type="Proteomes" id="UP001056120"/>
    </source>
</evidence>